<evidence type="ECO:0000313" key="10">
    <source>
        <dbReference type="Proteomes" id="UP000076407"/>
    </source>
</evidence>
<feature type="region of interest" description="Disordered" evidence="6">
    <location>
        <begin position="1117"/>
        <end position="1137"/>
    </location>
</feature>
<feature type="compositionally biased region" description="Polar residues" evidence="6">
    <location>
        <begin position="1242"/>
        <end position="1251"/>
    </location>
</feature>
<feature type="region of interest" description="Disordered" evidence="6">
    <location>
        <begin position="976"/>
        <end position="1046"/>
    </location>
</feature>
<dbReference type="SMART" id="SM00468">
    <property type="entry name" value="PreSET"/>
    <property type="match status" value="1"/>
</dbReference>
<name>A0A182WRJ8_ANOQN</name>
<dbReference type="GO" id="GO:0002039">
    <property type="term" value="F:p53 binding"/>
    <property type="evidence" value="ECO:0007669"/>
    <property type="project" value="InterPro"/>
</dbReference>
<feature type="region of interest" description="Disordered" evidence="6">
    <location>
        <begin position="1058"/>
        <end position="1080"/>
    </location>
</feature>
<feature type="compositionally biased region" description="Low complexity" evidence="6">
    <location>
        <begin position="103"/>
        <end position="113"/>
    </location>
</feature>
<feature type="compositionally biased region" description="Acidic residues" evidence="6">
    <location>
        <begin position="376"/>
        <end position="419"/>
    </location>
</feature>
<keyword evidence="2" id="KW-0158">Chromosome</keyword>
<feature type="compositionally biased region" description="Basic and acidic residues" evidence="6">
    <location>
        <begin position="940"/>
        <end position="953"/>
    </location>
</feature>
<feature type="compositionally biased region" description="Low complexity" evidence="6">
    <location>
        <begin position="64"/>
        <end position="76"/>
    </location>
</feature>
<evidence type="ECO:0000259" key="7">
    <source>
        <dbReference type="PROSITE" id="PS50280"/>
    </source>
</evidence>
<evidence type="ECO:0008006" key="11">
    <source>
        <dbReference type="Google" id="ProtNLM"/>
    </source>
</evidence>
<organism evidence="9 10">
    <name type="scientific">Anopheles quadriannulatus</name>
    <name type="common">Mosquito</name>
    <dbReference type="NCBI Taxonomy" id="34691"/>
    <lineage>
        <taxon>Eukaryota</taxon>
        <taxon>Metazoa</taxon>
        <taxon>Ecdysozoa</taxon>
        <taxon>Arthropoda</taxon>
        <taxon>Hexapoda</taxon>
        <taxon>Insecta</taxon>
        <taxon>Pterygota</taxon>
        <taxon>Neoptera</taxon>
        <taxon>Endopterygota</taxon>
        <taxon>Diptera</taxon>
        <taxon>Nematocera</taxon>
        <taxon>Culicoidea</taxon>
        <taxon>Culicidae</taxon>
        <taxon>Anophelinae</taxon>
        <taxon>Anopheles</taxon>
    </lineage>
</organism>
<dbReference type="SMART" id="SM00248">
    <property type="entry name" value="ANK"/>
    <property type="match status" value="6"/>
</dbReference>
<keyword evidence="4" id="KW-0949">S-adenosyl-L-methionine</keyword>
<feature type="compositionally biased region" description="Low complexity" evidence="6">
    <location>
        <begin position="826"/>
        <end position="848"/>
    </location>
</feature>
<feature type="compositionally biased region" description="Low complexity" evidence="6">
    <location>
        <begin position="1252"/>
        <end position="1261"/>
    </location>
</feature>
<dbReference type="GO" id="GO:0046974">
    <property type="term" value="F:histone H3K9 methyltransferase activity"/>
    <property type="evidence" value="ECO:0007669"/>
    <property type="project" value="TreeGrafter"/>
</dbReference>
<sequence length="2193" mass="233782">MDFIDDLLNQMSSAFNQETAIPKKEEISMDETLKWRALKNNQFASRTRLPQQQQQAGSGGSGTRSGQTNGRKSAGATSGGGSGTASGSTARRERRRTVGGTGSNSSNDSGSSNVAVDEGSRSPAALLGDNGCLTPPETANGGGEDGGEDEEDNIEIEIAKDISGEELQEALGLSQLIEVDSAEDFAGGGAMEVDEDRLEPSDDSLLPGGDRKSSPPALAKLGTEKEEEEEEEEVVDGIVQEDCKPEDEMDTKSSLLEVPYCSSASVSPSMGLAQEKDSAGDQQQQLKRDTDETDAPDVPDVPMETNELELETKSSNTLEGETAAVERDGTGRVSVAESASKQEPALEEGSEKGEPTDGGSSAAEGNDEQDHVAVAELDDASTLEDDEDDVLIINTDEMDEVVELAETSKEDEEDDEDGMSDGKIAAEQSNADDRAKTASPPKDNDASTAVVSSEKPDEKQPEPDPLVVVAIPTENMTESEEEKFNPQEEAAGALQGDKLSHDDQSAGDCGEVKYSDALKSSISGSPTKADDEARSDEKLVESKTDEAMAAEDSKPAEHETHSDAGSANTSTEDGADKTKQPAGRTTRSKKGAAVVATAATAVASATSTTLSQRRSQRFQKESAGAAGDGKPNGDVASEPSTIVVKEEEVDDGATAKKRASVGPASEAKVKGTLKSDRSLRSKQQGNAGTLPAQPTVMSRRASETVKPAADEANESLDAVETGTDKSIVGRRGRKRLSQERSVPAAASVVSNEPPVVRAREKLARDEPAKVVEAAEQRRASRSGFPAEPEESDAGGKVTVAPTPAQQEKSTPQQQVPQRRGRKRKNPSTAEATPPTATSTPSGPGAASADKPPLHPYKRAARVSRDGSDGILASALARRDKVDSQGRLSRPIKLSAKILANEELRQGFEQHNNGRIIIGSEQPSPAVVVHEDELPSGSVVESEKQRKPARDVVEHSVASSSTIGSSSEDVTLVSVTMPPTAKPASSGTSSTRRLPPSQEKESEAGPSAQPQQPSRRPAEPSPADRLAASKARARQAAKANAPPCPDVDTFLQGVRAMRLGTANRSRTDDNRKLNRRQQKRADKMKLKFMAGLGLQRPSAQQPRNGTDGDDFDVQMSVGESDSSGSEADFVPPQKIGTVGRPNVTLRLRKPETLLENPPRKASLASAAGPANRVPLVTAPSGPVGMPKSSAVNASRQAANAHARQVGKQSNGGRTPLAPANGAGKSRSSASPAVILPATVTTLGARSSASKTVAGSTTAGSKSTAATLLKDRETEQFKRSLQRLGCEITLIPTTGRADSRAVPSPAAPGPSRSGPTTNAWPVRRVKDTAPTVGQQQQQQRPRSQQNVATPPILPGTTSPSLQIMLGGGPGSGQPVRTTSGLVASSTRTAVPENESCASDSLVCHCRQKSDIFVAKTVGNGYCTAVDDIDGQQIGCCNELSNDLLNMLRPSARVSFQLLCNMHRKRLEDHGCCAICGWFCTQGNFAMCKNAHLFHPKCADKYTLNTPYNPARPGDHAAPTLVLKCPHCNQECPNGEIEVNIQLTSPPVLLPSRKSMVKPAKMTVSKTGSGGNSSTNGISGPSNGKDSFRTTVQSLVPSSVKNMLATDHSSKNGSGVSASTSASSSASRTSSAKDAGSTAGASSTGTKLRHTAKDFTNAVCTKKDDALVSEIITSGFDIETRFREYHHGTCLHVVCSYGTPAMAYLIMCRARSVDYLNIFDRELHTAVMRAVVGSKSDIVKLLLDSGADATLKGPYGMTVLHLAAKQGQHDTVRTILECARQRLTARALMAFVNAVDNGRWTALAWAAENRHKQTVEQLISLGADVNVCDRLNNTSLHWASLSGCSDTLYRLMTKDCNPNLQNSNGETPLHIACRQGHAEICVVLLAMGASLNVRNTSNQLPQDIILDPNSECGNIIAANVKMRNLSNNLKETHIICSDISNGRERHPIQVVYYTRGANERQLTVPKLKYIQSNVQIDYRVTIDTDARNMHVCSCVDSTCTSMDSECLCSERTWYTNDGRLVNDFNYLDPPIITECGDLCDCNLRSCRNRVVQHGLDVPLQLCYIPGKGWGVRTMVPIPKGTFLVEYVGEILPDEAANHRLDDSYLFDLGNGYCLDASTYGNVSRFFNHSCRPNVSPVSVYYDHKDQRHPRVALFACQDIGVQEEICFDYGEKFWAVKKGSLACRCNTEECRYRQAE</sequence>
<keyword evidence="10" id="KW-1185">Reference proteome</keyword>
<feature type="region of interest" description="Disordered" evidence="6">
    <location>
        <begin position="39"/>
        <end position="153"/>
    </location>
</feature>
<feature type="compositionally biased region" description="Low complexity" evidence="6">
    <location>
        <begin position="955"/>
        <end position="964"/>
    </location>
</feature>
<feature type="compositionally biased region" description="Low complexity" evidence="6">
    <location>
        <begin position="1614"/>
        <end position="1643"/>
    </location>
</feature>
<dbReference type="Pfam" id="PF00856">
    <property type="entry name" value="SET"/>
    <property type="match status" value="1"/>
</dbReference>
<feature type="region of interest" description="Disordered" evidence="6">
    <location>
        <begin position="1293"/>
        <end position="1374"/>
    </location>
</feature>
<dbReference type="InterPro" id="IPR046341">
    <property type="entry name" value="SET_dom_sf"/>
</dbReference>
<feature type="compositionally biased region" description="Polar residues" evidence="6">
    <location>
        <begin position="982"/>
        <end position="991"/>
    </location>
</feature>
<feature type="domain" description="SET" evidence="7">
    <location>
        <begin position="2054"/>
        <end position="2167"/>
    </location>
</feature>
<dbReference type="GO" id="GO:0008270">
    <property type="term" value="F:zinc ion binding"/>
    <property type="evidence" value="ECO:0007669"/>
    <property type="project" value="InterPro"/>
</dbReference>
<dbReference type="Pfam" id="PF05033">
    <property type="entry name" value="Pre-SET"/>
    <property type="match status" value="1"/>
</dbReference>
<feature type="compositionally biased region" description="Low complexity" evidence="6">
    <location>
        <begin position="1005"/>
        <end position="1040"/>
    </location>
</feature>
<dbReference type="Proteomes" id="UP000076407">
    <property type="component" value="Unassembled WGS sequence"/>
</dbReference>
<evidence type="ECO:0000256" key="4">
    <source>
        <dbReference type="ARBA" id="ARBA00022691"/>
    </source>
</evidence>
<feature type="region of interest" description="Disordered" evidence="6">
    <location>
        <begin position="1549"/>
        <end position="1586"/>
    </location>
</feature>
<dbReference type="InterPro" id="IPR007728">
    <property type="entry name" value="Pre-SET_dom"/>
</dbReference>
<dbReference type="InterPro" id="IPR036770">
    <property type="entry name" value="Ankyrin_rpt-contain_sf"/>
</dbReference>
<dbReference type="SMART" id="SM00317">
    <property type="entry name" value="SET"/>
    <property type="match status" value="1"/>
</dbReference>
<feature type="compositionally biased region" description="Low complexity" evidence="6">
    <location>
        <begin position="1298"/>
        <end position="1313"/>
    </location>
</feature>
<dbReference type="Pfam" id="PF00023">
    <property type="entry name" value="Ank"/>
    <property type="match status" value="1"/>
</dbReference>
<dbReference type="PROSITE" id="PS50088">
    <property type="entry name" value="ANK_REPEAT"/>
    <property type="match status" value="4"/>
</dbReference>
<feature type="compositionally biased region" description="Low complexity" evidence="6">
    <location>
        <begin position="1332"/>
        <end position="1343"/>
    </location>
</feature>
<dbReference type="VEuPathDB" id="VectorBase:AQUA000150"/>
<dbReference type="InterPro" id="IPR002110">
    <property type="entry name" value="Ankyrin_rpt"/>
</dbReference>
<feature type="compositionally biased region" description="Low complexity" evidence="6">
    <location>
        <begin position="1560"/>
        <end position="1581"/>
    </location>
</feature>
<evidence type="ECO:0000259" key="8">
    <source>
        <dbReference type="PROSITE" id="PS50867"/>
    </source>
</evidence>
<keyword evidence="3" id="KW-0808">Transferase</keyword>
<feature type="compositionally biased region" description="Polar residues" evidence="6">
    <location>
        <begin position="803"/>
        <end position="816"/>
    </location>
</feature>
<dbReference type="InterPro" id="IPR043550">
    <property type="entry name" value="EHMT1/EHMT2"/>
</dbReference>
<dbReference type="Gene3D" id="1.25.40.20">
    <property type="entry name" value="Ankyrin repeat-containing domain"/>
    <property type="match status" value="2"/>
</dbReference>
<dbReference type="GO" id="GO:0000785">
    <property type="term" value="C:chromatin"/>
    <property type="evidence" value="ECO:0007669"/>
    <property type="project" value="TreeGrafter"/>
</dbReference>
<feature type="compositionally biased region" description="Basic and acidic residues" evidence="6">
    <location>
        <begin position="757"/>
        <end position="778"/>
    </location>
</feature>
<feature type="region of interest" description="Disordered" evidence="6">
    <location>
        <begin position="1200"/>
        <end position="1229"/>
    </location>
</feature>
<evidence type="ECO:0000256" key="3">
    <source>
        <dbReference type="ARBA" id="ARBA00022603"/>
    </source>
</evidence>
<dbReference type="Pfam" id="PF21533">
    <property type="entry name" value="EHMT1-2_CRR"/>
    <property type="match status" value="1"/>
</dbReference>
<evidence type="ECO:0000313" key="9">
    <source>
        <dbReference type="EnsemblMetazoa" id="AQUA000150-PA"/>
    </source>
</evidence>
<evidence type="ECO:0000256" key="2">
    <source>
        <dbReference type="ARBA" id="ARBA00022454"/>
    </source>
</evidence>
<dbReference type="Gene3D" id="2.170.270.10">
    <property type="entry name" value="SET domain"/>
    <property type="match status" value="1"/>
</dbReference>
<feature type="region of interest" description="Disordered" evidence="6">
    <location>
        <begin position="1602"/>
        <end position="1644"/>
    </location>
</feature>
<accession>A0A182WRJ8</accession>
<dbReference type="EnsemblMetazoa" id="AQUA000150-RA">
    <property type="protein sequence ID" value="AQUA000150-PA"/>
    <property type="gene ID" value="AQUA000150"/>
</dbReference>
<proteinExistence type="predicted"/>
<keyword evidence="3" id="KW-0489">Methyltransferase</keyword>
<feature type="region of interest" description="Disordered" evidence="6">
    <location>
        <begin position="1242"/>
        <end position="1261"/>
    </location>
</feature>
<evidence type="ECO:0000256" key="6">
    <source>
        <dbReference type="SAM" id="MobiDB-lite"/>
    </source>
</evidence>
<feature type="compositionally biased region" description="Acidic residues" evidence="6">
    <location>
        <begin position="225"/>
        <end position="235"/>
    </location>
</feature>
<dbReference type="CDD" id="cd20905">
    <property type="entry name" value="EHMT_ZBD"/>
    <property type="match status" value="1"/>
</dbReference>
<dbReference type="GO" id="GO:0000122">
    <property type="term" value="P:negative regulation of transcription by RNA polymerase II"/>
    <property type="evidence" value="ECO:0007669"/>
    <property type="project" value="TreeGrafter"/>
</dbReference>
<feature type="region of interest" description="Disordered" evidence="6">
    <location>
        <begin position="933"/>
        <end position="964"/>
    </location>
</feature>
<feature type="compositionally biased region" description="Low complexity" evidence="6">
    <location>
        <begin position="592"/>
        <end position="609"/>
    </location>
</feature>
<dbReference type="PANTHER" id="PTHR46307:SF4">
    <property type="entry name" value="G9A, ISOFORM B"/>
    <property type="match status" value="1"/>
</dbReference>
<dbReference type="InterPro" id="IPR047762">
    <property type="entry name" value="EHMT_CRR"/>
</dbReference>
<dbReference type="SUPFAM" id="SSF82199">
    <property type="entry name" value="SET domain"/>
    <property type="match status" value="1"/>
</dbReference>
<feature type="domain" description="Pre-SET" evidence="8">
    <location>
        <begin position="1987"/>
        <end position="2051"/>
    </location>
</feature>
<dbReference type="STRING" id="34691.A0A182WRJ8"/>
<evidence type="ECO:0000256" key="5">
    <source>
        <dbReference type="PROSITE-ProRule" id="PRU00023"/>
    </source>
</evidence>
<evidence type="ECO:0000256" key="1">
    <source>
        <dbReference type="ARBA" id="ARBA00004286"/>
    </source>
</evidence>
<keyword evidence="5" id="KW-0040">ANK repeat</keyword>
<dbReference type="InterPro" id="IPR001214">
    <property type="entry name" value="SET_dom"/>
</dbReference>
<dbReference type="GO" id="GO:0032259">
    <property type="term" value="P:methylation"/>
    <property type="evidence" value="ECO:0007669"/>
    <property type="project" value="UniProtKB-KW"/>
</dbReference>
<protein>
    <recommendedName>
        <fullName evidence="11">Histone-lysine N-methyltransferase</fullName>
    </recommendedName>
</protein>
<dbReference type="PROSITE" id="PS50297">
    <property type="entry name" value="ANK_REP_REGION"/>
    <property type="match status" value="2"/>
</dbReference>
<feature type="compositionally biased region" description="Polar residues" evidence="6">
    <location>
        <begin position="563"/>
        <end position="572"/>
    </location>
</feature>
<feature type="compositionally biased region" description="Basic and acidic residues" evidence="6">
    <location>
        <begin position="498"/>
        <end position="516"/>
    </location>
</feature>
<dbReference type="PROSITE" id="PS50867">
    <property type="entry name" value="PRE_SET"/>
    <property type="match status" value="1"/>
</dbReference>
<feature type="compositionally biased region" description="Basic and acidic residues" evidence="6">
    <location>
        <begin position="667"/>
        <end position="679"/>
    </location>
</feature>
<comment type="subcellular location">
    <subcellularLocation>
        <location evidence="1">Chromosome</location>
    </subcellularLocation>
</comment>
<feature type="repeat" description="ANK" evidence="5">
    <location>
        <begin position="1719"/>
        <end position="1751"/>
    </location>
</feature>
<feature type="compositionally biased region" description="Basic and acidic residues" evidence="6">
    <location>
        <begin position="528"/>
        <end position="562"/>
    </location>
</feature>
<feature type="compositionally biased region" description="Polar residues" evidence="6">
    <location>
        <begin position="39"/>
        <end position="50"/>
    </location>
</feature>
<feature type="repeat" description="ANK" evidence="5">
    <location>
        <begin position="1795"/>
        <end position="1827"/>
    </location>
</feature>
<feature type="region of interest" description="Disordered" evidence="6">
    <location>
        <begin position="185"/>
        <end position="867"/>
    </location>
</feature>
<feature type="repeat" description="ANK" evidence="5">
    <location>
        <begin position="1752"/>
        <end position="1774"/>
    </location>
</feature>
<dbReference type="PANTHER" id="PTHR46307">
    <property type="entry name" value="G9A, ISOFORM B"/>
    <property type="match status" value="1"/>
</dbReference>
<dbReference type="Pfam" id="PF12796">
    <property type="entry name" value="Ank_2"/>
    <property type="match status" value="2"/>
</dbReference>
<feature type="repeat" description="ANK" evidence="5">
    <location>
        <begin position="1861"/>
        <end position="1893"/>
    </location>
</feature>
<reference evidence="9" key="1">
    <citation type="submission" date="2020-05" db="UniProtKB">
        <authorList>
            <consortium name="EnsemblMetazoa"/>
        </authorList>
    </citation>
    <scope>IDENTIFICATION</scope>
    <source>
        <strain evidence="9">SANGQUA</strain>
    </source>
</reference>
<dbReference type="SUPFAM" id="SSF48403">
    <property type="entry name" value="Ankyrin repeat"/>
    <property type="match status" value="1"/>
</dbReference>
<dbReference type="PROSITE" id="PS50280">
    <property type="entry name" value="SET"/>
    <property type="match status" value="1"/>
</dbReference>
<dbReference type="GO" id="GO:0005634">
    <property type="term" value="C:nucleus"/>
    <property type="evidence" value="ECO:0007669"/>
    <property type="project" value="InterPro"/>
</dbReference>